<keyword evidence="2" id="KW-0677">Repeat</keyword>
<evidence type="ECO:0000256" key="2">
    <source>
        <dbReference type="ARBA" id="ARBA00022737"/>
    </source>
</evidence>
<accession>A0A1E4SVP2</accession>
<sequence>MDANGYIYIIDIINCSIYKKFENNLNDFKGDLNDLFDELIQPYQTIESLPMWCNVYIKSGRLIVTLQESTYTNCEIYIDELKLNYPELQVDEIDNDQRLNLGKIVIKSLFNEFYKYEFEESKFNQKKLSMPDLQQQQQPLTDRKQSNASSSSELEKPKRKLFGRSRVPSTSSQTTTPIIQESKSHQITQDELISSLKTTNDLLKYIHGGLITTPFTPSHLKSGKDTDDPITTIPTIKLNQDVLIIINENLKKYGQDTKAIYQTTSSELIKNESNISLFENLLPLWVSKSLLINVHPLKDTAKLGFVLIPSESIKVRFQQDTSKLNANNLLRVNKIIEFILDKFPSSEKESEDKCKDIHLDIYCKGEKLDLNMTLITIKNRIWKSSNDIELVYDLATTTPSD</sequence>
<dbReference type="Proteomes" id="UP000094801">
    <property type="component" value="Unassembled WGS sequence"/>
</dbReference>
<keyword evidence="1" id="KW-0853">WD repeat</keyword>
<evidence type="ECO:0000256" key="1">
    <source>
        <dbReference type="ARBA" id="ARBA00022574"/>
    </source>
</evidence>
<dbReference type="STRING" id="983967.A0A1E4SVP2"/>
<reference evidence="5" key="1">
    <citation type="submission" date="2016-04" db="EMBL/GenBank/DDBJ databases">
        <title>Comparative genomics of biotechnologically important yeasts.</title>
        <authorList>
            <consortium name="DOE Joint Genome Institute"/>
            <person name="Riley R."/>
            <person name="Haridas S."/>
            <person name="Wolfe K.H."/>
            <person name="Lopes M.R."/>
            <person name="Hittinger C.T."/>
            <person name="Goker M."/>
            <person name="Salamov A."/>
            <person name="Wisecaver J."/>
            <person name="Long T.M."/>
            <person name="Aerts A.L."/>
            <person name="Barry K."/>
            <person name="Choi C."/>
            <person name="Clum A."/>
            <person name="Coughlan A.Y."/>
            <person name="Deshpande S."/>
            <person name="Douglass A.P."/>
            <person name="Hanson S.J."/>
            <person name="Klenk H.-P."/>
            <person name="Labutti K."/>
            <person name="Lapidus A."/>
            <person name="Lindquist E."/>
            <person name="Lipzen A."/>
            <person name="Meier-Kolthoff J.P."/>
            <person name="Ohm R.A."/>
            <person name="Otillar R.P."/>
            <person name="Pangilinan J."/>
            <person name="Peng Y."/>
            <person name="Rokas A."/>
            <person name="Rosa C.A."/>
            <person name="Scheuner C."/>
            <person name="Sibirny A.A."/>
            <person name="Slot J.C."/>
            <person name="Stielow J.B."/>
            <person name="Sun H."/>
            <person name="Kurtzman C.P."/>
            <person name="Blackwell M."/>
            <person name="Grigoriev I.V."/>
            <person name="Jeffries T.W."/>
        </authorList>
    </citation>
    <scope>NUCLEOTIDE SEQUENCE [LARGE SCALE GENOMIC DNA]</scope>
    <source>
        <strain evidence="5">NRRL YB-2248</strain>
    </source>
</reference>
<dbReference type="EMBL" id="KV453862">
    <property type="protein sequence ID" value="ODV83574.1"/>
    <property type="molecule type" value="Genomic_DNA"/>
</dbReference>
<proteinExistence type="predicted"/>
<dbReference type="GO" id="GO:0000724">
    <property type="term" value="P:double-strand break repair via homologous recombination"/>
    <property type="evidence" value="ECO:0007669"/>
    <property type="project" value="TreeGrafter"/>
</dbReference>
<protein>
    <submittedName>
        <fullName evidence="4">Uncharacterized protein</fullName>
    </submittedName>
</protein>
<gene>
    <name evidence="4" type="ORF">CANARDRAFT_29802</name>
</gene>
<feature type="region of interest" description="Disordered" evidence="3">
    <location>
        <begin position="127"/>
        <end position="176"/>
    </location>
</feature>
<dbReference type="InterPro" id="IPR021772">
    <property type="entry name" value="WDR48/Bun107"/>
</dbReference>
<dbReference type="OrthoDB" id="2421129at2759"/>
<name>A0A1E4SVP2_9ASCO</name>
<dbReference type="PANTHER" id="PTHR19862:SF14">
    <property type="entry name" value="WD REPEAT-CONTAINING PROTEIN 48"/>
    <property type="match status" value="1"/>
</dbReference>
<dbReference type="AlphaFoldDB" id="A0A1E4SVP2"/>
<evidence type="ECO:0000313" key="5">
    <source>
        <dbReference type="Proteomes" id="UP000094801"/>
    </source>
</evidence>
<organism evidence="4 5">
    <name type="scientific">[Candida] arabinofermentans NRRL YB-2248</name>
    <dbReference type="NCBI Taxonomy" id="983967"/>
    <lineage>
        <taxon>Eukaryota</taxon>
        <taxon>Fungi</taxon>
        <taxon>Dikarya</taxon>
        <taxon>Ascomycota</taxon>
        <taxon>Saccharomycotina</taxon>
        <taxon>Pichiomycetes</taxon>
        <taxon>Pichiales</taxon>
        <taxon>Pichiaceae</taxon>
        <taxon>Ogataea</taxon>
        <taxon>Ogataea/Candida clade</taxon>
    </lineage>
</organism>
<keyword evidence="5" id="KW-1185">Reference proteome</keyword>
<dbReference type="InterPro" id="IPR051246">
    <property type="entry name" value="WDR48"/>
</dbReference>
<evidence type="ECO:0000256" key="3">
    <source>
        <dbReference type="SAM" id="MobiDB-lite"/>
    </source>
</evidence>
<dbReference type="Pfam" id="PF11816">
    <property type="entry name" value="DUF3337"/>
    <property type="match status" value="1"/>
</dbReference>
<evidence type="ECO:0000313" key="4">
    <source>
        <dbReference type="EMBL" id="ODV83574.1"/>
    </source>
</evidence>
<dbReference type="GO" id="GO:0043130">
    <property type="term" value="F:ubiquitin binding"/>
    <property type="evidence" value="ECO:0007669"/>
    <property type="project" value="TreeGrafter"/>
</dbReference>
<dbReference type="PANTHER" id="PTHR19862">
    <property type="entry name" value="WD REPEAT-CONTAINING PROTEIN 48"/>
    <property type="match status" value="1"/>
</dbReference>